<dbReference type="AlphaFoldDB" id="A0A366M5U2"/>
<organism evidence="3 4">
    <name type="scientific">Spongiactinospora rosea</name>
    <dbReference type="NCBI Taxonomy" id="2248750"/>
    <lineage>
        <taxon>Bacteria</taxon>
        <taxon>Bacillati</taxon>
        <taxon>Actinomycetota</taxon>
        <taxon>Actinomycetes</taxon>
        <taxon>Streptosporangiales</taxon>
        <taxon>Streptosporangiaceae</taxon>
        <taxon>Spongiactinospora</taxon>
    </lineage>
</organism>
<dbReference type="PANTHER" id="PTHR21621">
    <property type="entry name" value="RIBOSOMAL PROTEIN S6 MODIFICATION PROTEIN"/>
    <property type="match status" value="1"/>
</dbReference>
<dbReference type="RefSeq" id="WP_113977928.1">
    <property type="nucleotide sequence ID" value="NZ_QMEY01000001.1"/>
</dbReference>
<evidence type="ECO:0000259" key="2">
    <source>
        <dbReference type="PROSITE" id="PS50975"/>
    </source>
</evidence>
<dbReference type="SUPFAM" id="SSF56059">
    <property type="entry name" value="Glutathione synthetase ATP-binding domain-like"/>
    <property type="match status" value="1"/>
</dbReference>
<dbReference type="GO" id="GO:0005737">
    <property type="term" value="C:cytoplasm"/>
    <property type="evidence" value="ECO:0007669"/>
    <property type="project" value="TreeGrafter"/>
</dbReference>
<dbReference type="GO" id="GO:0018169">
    <property type="term" value="F:ribosomal S6-glutamic acid ligase activity"/>
    <property type="evidence" value="ECO:0007669"/>
    <property type="project" value="TreeGrafter"/>
</dbReference>
<dbReference type="Proteomes" id="UP000253303">
    <property type="component" value="Unassembled WGS sequence"/>
</dbReference>
<dbReference type="InterPro" id="IPR048936">
    <property type="entry name" value="MvdD-like_ATPgrasp"/>
</dbReference>
<protein>
    <recommendedName>
        <fullName evidence="2">ATP-grasp domain-containing protein</fullName>
    </recommendedName>
</protein>
<dbReference type="EMBL" id="QMEY01000001">
    <property type="protein sequence ID" value="RBQ21417.1"/>
    <property type="molecule type" value="Genomic_DNA"/>
</dbReference>
<accession>A0A366M5U2</accession>
<sequence length="329" mass="36499">MAHTVLMITDESDTVAERVAVELIERGVPVFAINTADFPTKISMSAFIETGSGGWRGIVSTAHGELDLARVGAIYWRRPTRFRMDERMSAPERVFAYGEARRGFGGVLTALRQSGALWVNDPMAAARAEYKPVQLAEAARVGLDIPRTIITSQPRAAHAWAKNLGAPIIYKPLGGIWHADEGQVRVLYTTPVTDLNDLLDPAVAHTAQMYQERIHKACEARAIVIGDTVLAVRIDAGSEQGRIDWRSDYDSLVYKRIELPGELRDRLVELHRRLHLVYGAVDLACDTNGRWHFLETNQSGEWGWLNLKTGLPVAGALADVLRKGPEWAR</sequence>
<dbReference type="InterPro" id="IPR011761">
    <property type="entry name" value="ATP-grasp"/>
</dbReference>
<dbReference type="InterPro" id="IPR026449">
    <property type="entry name" value="GRASP_SAV_5884"/>
</dbReference>
<keyword evidence="4" id="KW-1185">Reference proteome</keyword>
<dbReference type="PROSITE" id="PS50975">
    <property type="entry name" value="ATP_GRASP"/>
    <property type="match status" value="1"/>
</dbReference>
<evidence type="ECO:0000256" key="1">
    <source>
        <dbReference type="PROSITE-ProRule" id="PRU00409"/>
    </source>
</evidence>
<dbReference type="Pfam" id="PF21068">
    <property type="entry name" value="ATPgraspMvdD"/>
    <property type="match status" value="1"/>
</dbReference>
<dbReference type="NCBIfam" id="TIGR04187">
    <property type="entry name" value="GRASP_SAV_5884"/>
    <property type="match status" value="1"/>
</dbReference>
<name>A0A366M5U2_9ACTN</name>
<dbReference type="Gene3D" id="3.30.470.20">
    <property type="entry name" value="ATP-grasp fold, B domain"/>
    <property type="match status" value="1"/>
</dbReference>
<proteinExistence type="predicted"/>
<gene>
    <name evidence="3" type="ORF">DP939_01500</name>
</gene>
<feature type="domain" description="ATP-grasp" evidence="2">
    <location>
        <begin position="135"/>
        <end position="322"/>
    </location>
</feature>
<dbReference type="GO" id="GO:0046872">
    <property type="term" value="F:metal ion binding"/>
    <property type="evidence" value="ECO:0007669"/>
    <property type="project" value="InterPro"/>
</dbReference>
<keyword evidence="1" id="KW-0547">Nucleotide-binding</keyword>
<evidence type="ECO:0000313" key="3">
    <source>
        <dbReference type="EMBL" id="RBQ21417.1"/>
    </source>
</evidence>
<reference evidence="3 4" key="1">
    <citation type="submission" date="2018-06" db="EMBL/GenBank/DDBJ databases">
        <title>Sphaerisporangium craniellae sp. nov., isolated from a marine sponge in the South China Sea.</title>
        <authorList>
            <person name="Li L."/>
        </authorList>
    </citation>
    <scope>NUCLEOTIDE SEQUENCE [LARGE SCALE GENOMIC DNA]</scope>
    <source>
        <strain evidence="3 4">LHW63015</strain>
    </source>
</reference>
<dbReference type="OrthoDB" id="9794735at2"/>
<keyword evidence="1" id="KW-0067">ATP-binding</keyword>
<dbReference type="GO" id="GO:0005524">
    <property type="term" value="F:ATP binding"/>
    <property type="evidence" value="ECO:0007669"/>
    <property type="project" value="UniProtKB-UniRule"/>
</dbReference>
<evidence type="ECO:0000313" key="4">
    <source>
        <dbReference type="Proteomes" id="UP000253303"/>
    </source>
</evidence>
<dbReference type="GO" id="GO:0009432">
    <property type="term" value="P:SOS response"/>
    <property type="evidence" value="ECO:0007669"/>
    <property type="project" value="TreeGrafter"/>
</dbReference>
<dbReference type="PANTHER" id="PTHR21621:SF0">
    <property type="entry name" value="BETA-CITRYLGLUTAMATE SYNTHASE B-RELATED"/>
    <property type="match status" value="1"/>
</dbReference>
<comment type="caution">
    <text evidence="3">The sequence shown here is derived from an EMBL/GenBank/DDBJ whole genome shotgun (WGS) entry which is preliminary data.</text>
</comment>